<keyword evidence="2" id="KW-1185">Reference proteome</keyword>
<gene>
    <name evidence="1" type="ORF">B0H15DRAFT_948592</name>
</gene>
<protein>
    <submittedName>
        <fullName evidence="1">Uncharacterized protein</fullName>
    </submittedName>
</protein>
<evidence type="ECO:0000313" key="2">
    <source>
        <dbReference type="Proteomes" id="UP001222325"/>
    </source>
</evidence>
<dbReference type="Proteomes" id="UP001222325">
    <property type="component" value="Unassembled WGS sequence"/>
</dbReference>
<proteinExistence type="predicted"/>
<evidence type="ECO:0000313" key="1">
    <source>
        <dbReference type="EMBL" id="KAJ7090827.1"/>
    </source>
</evidence>
<organism evidence="1 2">
    <name type="scientific">Mycena belliarum</name>
    <dbReference type="NCBI Taxonomy" id="1033014"/>
    <lineage>
        <taxon>Eukaryota</taxon>
        <taxon>Fungi</taxon>
        <taxon>Dikarya</taxon>
        <taxon>Basidiomycota</taxon>
        <taxon>Agaricomycotina</taxon>
        <taxon>Agaricomycetes</taxon>
        <taxon>Agaricomycetidae</taxon>
        <taxon>Agaricales</taxon>
        <taxon>Marasmiineae</taxon>
        <taxon>Mycenaceae</taxon>
        <taxon>Mycena</taxon>
    </lineage>
</organism>
<accession>A0AAD6XRW1</accession>
<dbReference type="AlphaFoldDB" id="A0AAD6XRW1"/>
<name>A0AAD6XRW1_9AGAR</name>
<dbReference type="EMBL" id="JARJCN010000021">
    <property type="protein sequence ID" value="KAJ7090827.1"/>
    <property type="molecule type" value="Genomic_DNA"/>
</dbReference>
<reference evidence="1" key="1">
    <citation type="submission" date="2023-03" db="EMBL/GenBank/DDBJ databases">
        <title>Massive genome expansion in bonnet fungi (Mycena s.s.) driven by repeated elements and novel gene families across ecological guilds.</title>
        <authorList>
            <consortium name="Lawrence Berkeley National Laboratory"/>
            <person name="Harder C.B."/>
            <person name="Miyauchi S."/>
            <person name="Viragh M."/>
            <person name="Kuo A."/>
            <person name="Thoen E."/>
            <person name="Andreopoulos B."/>
            <person name="Lu D."/>
            <person name="Skrede I."/>
            <person name="Drula E."/>
            <person name="Henrissat B."/>
            <person name="Morin E."/>
            <person name="Kohler A."/>
            <person name="Barry K."/>
            <person name="LaButti K."/>
            <person name="Morin E."/>
            <person name="Salamov A."/>
            <person name="Lipzen A."/>
            <person name="Mereny Z."/>
            <person name="Hegedus B."/>
            <person name="Baldrian P."/>
            <person name="Stursova M."/>
            <person name="Weitz H."/>
            <person name="Taylor A."/>
            <person name="Grigoriev I.V."/>
            <person name="Nagy L.G."/>
            <person name="Martin F."/>
            <person name="Kauserud H."/>
        </authorList>
    </citation>
    <scope>NUCLEOTIDE SEQUENCE</scope>
    <source>
        <strain evidence="1">CBHHK173m</strain>
    </source>
</reference>
<comment type="caution">
    <text evidence="1">The sequence shown here is derived from an EMBL/GenBank/DDBJ whole genome shotgun (WGS) entry which is preliminary data.</text>
</comment>
<sequence>MADGEKQTARDVSMRSNQSAGIDVMLAKEMDAQVIWDDFHRVFGYDPADDADEWWVSWGRFRD</sequence>